<dbReference type="SUPFAM" id="SSF56112">
    <property type="entry name" value="Protein kinase-like (PK-like)"/>
    <property type="match status" value="1"/>
</dbReference>
<feature type="compositionally biased region" description="Basic and acidic residues" evidence="1">
    <location>
        <begin position="866"/>
        <end position="875"/>
    </location>
</feature>
<dbReference type="PANTHER" id="PTHR38248">
    <property type="entry name" value="FUNK1 6"/>
    <property type="match status" value="1"/>
</dbReference>
<reference evidence="3 4" key="1">
    <citation type="journal article" date="2015" name="Biotechnol. Biofuels">
        <title>Enhanced degradation of softwood versus hardwood by the white-rot fungus Pycnoporus coccineus.</title>
        <authorList>
            <person name="Couturier M."/>
            <person name="Navarro D."/>
            <person name="Chevret D."/>
            <person name="Henrissat B."/>
            <person name="Piumi F."/>
            <person name="Ruiz-Duenas F.J."/>
            <person name="Martinez A.T."/>
            <person name="Grigoriev I.V."/>
            <person name="Riley R."/>
            <person name="Lipzen A."/>
            <person name="Berrin J.G."/>
            <person name="Master E.R."/>
            <person name="Rosso M.N."/>
        </authorList>
    </citation>
    <scope>NUCLEOTIDE SEQUENCE [LARGE SCALE GENOMIC DNA]</scope>
    <source>
        <strain evidence="3 4">BRFM310</strain>
    </source>
</reference>
<dbReference type="InterPro" id="IPR011009">
    <property type="entry name" value="Kinase-like_dom_sf"/>
</dbReference>
<dbReference type="PANTHER" id="PTHR38248:SF2">
    <property type="entry name" value="FUNK1 11"/>
    <property type="match status" value="1"/>
</dbReference>
<gene>
    <name evidence="3" type="ORF">PYCCODRAFT_1435404</name>
</gene>
<evidence type="ECO:0000259" key="2">
    <source>
        <dbReference type="Pfam" id="PF17667"/>
    </source>
</evidence>
<evidence type="ECO:0000313" key="3">
    <source>
        <dbReference type="EMBL" id="OSD02404.1"/>
    </source>
</evidence>
<sequence length="875" mass="97092">MSQPSHPPHVVQVASPDTQDNPVLPQGHDTTRTGSGAWNAPVSVAYTEDSSQRFGFGDKKAIPRYRRLATEALKTALGPMPVAAFLDAFLSNEPNVDDDMPPSKGAFEQLAQTIENMKSSDRKKPKESHLYAPLARALNNRDSCPGFIFRVTADHPDESHGKVGSTKPDVICYAKEHMTHNELTSADVRARTDMGFAETFIEVKKTDPFCDPPSNTSSDAWPFFLGTRNVSLDSGTHAEALEDLGQCIAYAVEILARQHRYFLFSVALAMTHARLIRWDRSGFIVSESFDVIEQPHYLCMFFWRLSKLPESARGYDSTVELASEAEENIFKMSIQAHLIKQLNLDAASDAMREYLNIHYKPGHVTAILMPSAARDNGNPTSTTQRKLLISRPICMPLSPSGRCTRTYWAVNLETADSSAAPRDVWLLKDTWRIVSPSGAQDSTVSNGGSVDEREGSIMQGLSSKGVPNVPPVVAHWDVAATSSDIQSTITQRYLEGKWVSRGGDSAYCLRTTRVVHRVHYRLVLKSAGFDLLQISSTEELLYATYDVFRALSTAYREARRLHRDVHPGNIILFRVEAADTTRSPPRTGYLIDWESSCGVNTKPSEGSAITDRYEPSLQWQFLSWKLASRSKSTYAVMDDVESLIYVVIYCGILRLRCELAKDRKALVDAIQGLFDARTTVTNTTKGGVGKLSDILYLHHSNGIQWTSTALQEWVSGAYALRRSAFNLSNPSQPPHPWDNHWHLDSMARFWTSFFAENAELPRDDRALNVLSREVYFSYVAPRLALGTVFEPTTASKRTRTGSLAVSDKRSAKRRRAEATEDAAGPSSTGATYELAAASMADELGHIAKKQKGDGQGSAKPRARMPRGGERSKRGR</sequence>
<protein>
    <recommendedName>
        <fullName evidence="2">Fungal-type protein kinase domain-containing protein</fullName>
    </recommendedName>
</protein>
<name>A0A1Y2IP66_TRAC3</name>
<dbReference type="Pfam" id="PF17667">
    <property type="entry name" value="Pkinase_fungal"/>
    <property type="match status" value="1"/>
</dbReference>
<keyword evidence="4" id="KW-1185">Reference proteome</keyword>
<feature type="region of interest" description="Disordered" evidence="1">
    <location>
        <begin position="795"/>
        <end position="875"/>
    </location>
</feature>
<evidence type="ECO:0000256" key="1">
    <source>
        <dbReference type="SAM" id="MobiDB-lite"/>
    </source>
</evidence>
<dbReference type="OrthoDB" id="2742759at2759"/>
<accession>A0A1Y2IP66</accession>
<feature type="region of interest" description="Disordered" evidence="1">
    <location>
        <begin position="1"/>
        <end position="37"/>
    </location>
</feature>
<dbReference type="STRING" id="1353009.A0A1Y2IP66"/>
<dbReference type="Proteomes" id="UP000193067">
    <property type="component" value="Unassembled WGS sequence"/>
</dbReference>
<organism evidence="3 4">
    <name type="scientific">Trametes coccinea (strain BRFM310)</name>
    <name type="common">Pycnoporus coccineus</name>
    <dbReference type="NCBI Taxonomy" id="1353009"/>
    <lineage>
        <taxon>Eukaryota</taxon>
        <taxon>Fungi</taxon>
        <taxon>Dikarya</taxon>
        <taxon>Basidiomycota</taxon>
        <taxon>Agaricomycotina</taxon>
        <taxon>Agaricomycetes</taxon>
        <taxon>Polyporales</taxon>
        <taxon>Polyporaceae</taxon>
        <taxon>Trametes</taxon>
    </lineage>
</organism>
<evidence type="ECO:0000313" key="4">
    <source>
        <dbReference type="Proteomes" id="UP000193067"/>
    </source>
</evidence>
<feature type="domain" description="Fungal-type protein kinase" evidence="2">
    <location>
        <begin position="241"/>
        <end position="649"/>
    </location>
</feature>
<dbReference type="EMBL" id="KZ084105">
    <property type="protein sequence ID" value="OSD02404.1"/>
    <property type="molecule type" value="Genomic_DNA"/>
</dbReference>
<proteinExistence type="predicted"/>
<dbReference type="InterPro" id="IPR040976">
    <property type="entry name" value="Pkinase_fungal"/>
</dbReference>
<dbReference type="AlphaFoldDB" id="A0A1Y2IP66"/>